<keyword evidence="4" id="KW-1185">Reference proteome</keyword>
<keyword evidence="1" id="KW-0694">RNA-binding</keyword>
<dbReference type="OrthoDB" id="112668at2759"/>
<evidence type="ECO:0000256" key="1">
    <source>
        <dbReference type="PROSITE-ProRule" id="PRU00266"/>
    </source>
</evidence>
<dbReference type="Proteomes" id="UP000305948">
    <property type="component" value="Unassembled WGS sequence"/>
</dbReference>
<reference evidence="3 4" key="1">
    <citation type="journal article" date="2019" name="Nat. Ecol. Evol.">
        <title>Megaphylogeny resolves global patterns of mushroom evolution.</title>
        <authorList>
            <person name="Varga T."/>
            <person name="Krizsan K."/>
            <person name="Foldi C."/>
            <person name="Dima B."/>
            <person name="Sanchez-Garcia M."/>
            <person name="Sanchez-Ramirez S."/>
            <person name="Szollosi G.J."/>
            <person name="Szarkandi J.G."/>
            <person name="Papp V."/>
            <person name="Albert L."/>
            <person name="Andreopoulos W."/>
            <person name="Angelini C."/>
            <person name="Antonin V."/>
            <person name="Barry K.W."/>
            <person name="Bougher N.L."/>
            <person name="Buchanan P."/>
            <person name="Buyck B."/>
            <person name="Bense V."/>
            <person name="Catcheside P."/>
            <person name="Chovatia M."/>
            <person name="Cooper J."/>
            <person name="Damon W."/>
            <person name="Desjardin D."/>
            <person name="Finy P."/>
            <person name="Geml J."/>
            <person name="Haridas S."/>
            <person name="Hughes K."/>
            <person name="Justo A."/>
            <person name="Karasinski D."/>
            <person name="Kautmanova I."/>
            <person name="Kiss B."/>
            <person name="Kocsube S."/>
            <person name="Kotiranta H."/>
            <person name="LaButti K.M."/>
            <person name="Lechner B.E."/>
            <person name="Liimatainen K."/>
            <person name="Lipzen A."/>
            <person name="Lukacs Z."/>
            <person name="Mihaltcheva S."/>
            <person name="Morgado L.N."/>
            <person name="Niskanen T."/>
            <person name="Noordeloos M.E."/>
            <person name="Ohm R.A."/>
            <person name="Ortiz-Santana B."/>
            <person name="Ovrebo C."/>
            <person name="Racz N."/>
            <person name="Riley R."/>
            <person name="Savchenko A."/>
            <person name="Shiryaev A."/>
            <person name="Soop K."/>
            <person name="Spirin V."/>
            <person name="Szebenyi C."/>
            <person name="Tomsovsky M."/>
            <person name="Tulloss R.E."/>
            <person name="Uehling J."/>
            <person name="Grigoriev I.V."/>
            <person name="Vagvolgyi C."/>
            <person name="Papp T."/>
            <person name="Martin F.M."/>
            <person name="Miettinen O."/>
            <person name="Hibbett D.S."/>
            <person name="Nagy L.G."/>
        </authorList>
    </citation>
    <scope>NUCLEOTIDE SEQUENCE [LARGE SCALE GENOMIC DNA]</scope>
    <source>
        <strain evidence="3 4">OMC1185</strain>
    </source>
</reference>
<dbReference type="PROSITE" id="PS50137">
    <property type="entry name" value="DS_RBD"/>
    <property type="match status" value="1"/>
</dbReference>
<dbReference type="InterPro" id="IPR014720">
    <property type="entry name" value="dsRBD_dom"/>
</dbReference>
<dbReference type="EMBL" id="ML213506">
    <property type="protein sequence ID" value="TFK53877.1"/>
    <property type="molecule type" value="Genomic_DNA"/>
</dbReference>
<dbReference type="AlphaFoldDB" id="A0A5C3NAI5"/>
<sequence>SLDWRMQLNNYLQLSQQNNILTWEQSCSGPAHARVWTVIAYIRNIEYGRATAATVSIAKEEAARQTLAALHAERAGR</sequence>
<feature type="non-terminal residue" evidence="3">
    <location>
        <position position="1"/>
    </location>
</feature>
<name>A0A5C3NAI5_9AGAM</name>
<accession>A0A5C3NAI5</accession>
<gene>
    <name evidence="3" type="ORF">OE88DRAFT_1625558</name>
</gene>
<evidence type="ECO:0000259" key="2">
    <source>
        <dbReference type="PROSITE" id="PS50137"/>
    </source>
</evidence>
<protein>
    <recommendedName>
        <fullName evidence="2">DRBM domain-containing protein</fullName>
    </recommendedName>
</protein>
<dbReference type="Pfam" id="PF00035">
    <property type="entry name" value="dsrm"/>
    <property type="match status" value="1"/>
</dbReference>
<dbReference type="Gene3D" id="3.30.160.20">
    <property type="match status" value="1"/>
</dbReference>
<evidence type="ECO:0000313" key="3">
    <source>
        <dbReference type="EMBL" id="TFK53877.1"/>
    </source>
</evidence>
<dbReference type="SUPFAM" id="SSF54768">
    <property type="entry name" value="dsRNA-binding domain-like"/>
    <property type="match status" value="1"/>
</dbReference>
<evidence type="ECO:0000313" key="4">
    <source>
        <dbReference type="Proteomes" id="UP000305948"/>
    </source>
</evidence>
<dbReference type="GO" id="GO:0003723">
    <property type="term" value="F:RNA binding"/>
    <property type="evidence" value="ECO:0007669"/>
    <property type="project" value="UniProtKB-UniRule"/>
</dbReference>
<organism evidence="3 4">
    <name type="scientific">Heliocybe sulcata</name>
    <dbReference type="NCBI Taxonomy" id="5364"/>
    <lineage>
        <taxon>Eukaryota</taxon>
        <taxon>Fungi</taxon>
        <taxon>Dikarya</taxon>
        <taxon>Basidiomycota</taxon>
        <taxon>Agaricomycotina</taxon>
        <taxon>Agaricomycetes</taxon>
        <taxon>Gloeophyllales</taxon>
        <taxon>Gloeophyllaceae</taxon>
        <taxon>Heliocybe</taxon>
    </lineage>
</organism>
<feature type="domain" description="DRBM" evidence="2">
    <location>
        <begin position="3"/>
        <end position="72"/>
    </location>
</feature>
<proteinExistence type="predicted"/>